<keyword evidence="2" id="KW-0812">Transmembrane</keyword>
<dbReference type="AlphaFoldDB" id="A0A2T3FPL3"/>
<accession>A0A2T3FPL3</accession>
<name>A0A2T3FPL3_9FIRM</name>
<keyword evidence="1" id="KW-0175">Coiled coil</keyword>
<dbReference type="Proteomes" id="UP000240974">
    <property type="component" value="Unassembled WGS sequence"/>
</dbReference>
<evidence type="ECO:0000313" key="4">
    <source>
        <dbReference type="Proteomes" id="UP000240974"/>
    </source>
</evidence>
<keyword evidence="4" id="KW-1185">Reference proteome</keyword>
<evidence type="ECO:0000313" key="3">
    <source>
        <dbReference type="EMBL" id="PST37212.1"/>
    </source>
</evidence>
<reference evidence="3 4" key="1">
    <citation type="journal article" date="2019" name="Int. J. Syst. Evol. Microbiol.">
        <title>Faecalibacillus intestinalis gen. nov., sp. nov. and Faecalibacillus faecis sp. nov., isolated from human faeces.</title>
        <authorList>
            <person name="Seo B."/>
            <person name="Jeon K."/>
            <person name="Baek I."/>
            <person name="Lee Y.M."/>
            <person name="Baek K."/>
            <person name="Ko G."/>
        </authorList>
    </citation>
    <scope>NUCLEOTIDE SEQUENCE [LARGE SCALE GENOMIC DNA]</scope>
    <source>
        <strain evidence="3 4">SNUG30099</strain>
    </source>
</reference>
<evidence type="ECO:0000256" key="2">
    <source>
        <dbReference type="SAM" id="Phobius"/>
    </source>
</evidence>
<gene>
    <name evidence="3" type="ORF">C7U54_12330</name>
</gene>
<dbReference type="EMBL" id="PYLQ01000023">
    <property type="protein sequence ID" value="PST37212.1"/>
    <property type="molecule type" value="Genomic_DNA"/>
</dbReference>
<feature type="coiled-coil region" evidence="1">
    <location>
        <begin position="213"/>
        <end position="251"/>
    </location>
</feature>
<organism evidence="3 4">
    <name type="scientific">Faecalibacillus intestinalis</name>
    <dbReference type="NCBI Taxonomy" id="1982626"/>
    <lineage>
        <taxon>Bacteria</taxon>
        <taxon>Bacillati</taxon>
        <taxon>Bacillota</taxon>
        <taxon>Erysipelotrichia</taxon>
        <taxon>Erysipelotrichales</taxon>
        <taxon>Coprobacillaceae</taxon>
        <taxon>Faecalibacillus</taxon>
    </lineage>
</organism>
<proteinExistence type="predicted"/>
<keyword evidence="2" id="KW-0472">Membrane</keyword>
<dbReference type="RefSeq" id="WP_107030493.1">
    <property type="nucleotide sequence ID" value="NZ_PYLQ01000023.1"/>
</dbReference>
<feature type="transmembrane region" description="Helical" evidence="2">
    <location>
        <begin position="344"/>
        <end position="373"/>
    </location>
</feature>
<feature type="transmembrane region" description="Helical" evidence="2">
    <location>
        <begin position="416"/>
        <end position="437"/>
    </location>
</feature>
<evidence type="ECO:0000256" key="1">
    <source>
        <dbReference type="SAM" id="Coils"/>
    </source>
</evidence>
<keyword evidence="2" id="KW-1133">Transmembrane helix</keyword>
<comment type="caution">
    <text evidence="3">The sequence shown here is derived from an EMBL/GenBank/DDBJ whole genome shotgun (WGS) entry which is preliminary data.</text>
</comment>
<sequence length="454" mass="51977">MIKNTHLYNIVFSRDDYMEVLMKLENHQDSIYPVKAKKVISNLDHATSMEDRNPYNEVLDELYNVMDVLHIERVDRPVQSAFLNVREILDYISEIHQKLDDINEIKRGIKKDYYENQEAIELISCLHRDRISIDDIHELKYVALRFGKLPLSQIEKIKYFDSYPFVYQELSHSDQFAWVVYGGVEHSIGEIDNIFFSMNFEEVKLPQFAHGKMEEAVAELKAENKTMEAYLQELDQRIEKVKEDNEEQLLGDFWKAYRLKELYKKGKYVVDLKTKAAIYAFSSLSKDEIEGIVNISGLTIHELPIDTYQDQGVEGPVYVENNAFFQPFECLFTFKPGEKFDPTILAGVVMMISAFVLLGDLGVGILCILLSLVARGNIGKLLQRVGVAVTIGGLLSGTVFYSMSLYDSIFVVGTNYAMKIGLFFAINIVVLLVCSLVKKVTKRSIKSKGGLSWQ</sequence>
<feature type="transmembrane region" description="Helical" evidence="2">
    <location>
        <begin position="385"/>
        <end position="404"/>
    </location>
</feature>
<protein>
    <recommendedName>
        <fullName evidence="5">V-type ATP synthase subunit I</fullName>
    </recommendedName>
</protein>
<evidence type="ECO:0008006" key="5">
    <source>
        <dbReference type="Google" id="ProtNLM"/>
    </source>
</evidence>